<dbReference type="InterPro" id="IPR051199">
    <property type="entry name" value="LPS_LOS_Heptosyltrfase"/>
</dbReference>
<dbReference type="GO" id="GO:0008713">
    <property type="term" value="F:ADP-heptose-lipopolysaccharide heptosyltransferase activity"/>
    <property type="evidence" value="ECO:0007669"/>
    <property type="project" value="UniProtKB-EC"/>
</dbReference>
<dbReference type="InterPro" id="IPR011910">
    <property type="entry name" value="RfaF"/>
</dbReference>
<reference evidence="6 7" key="1">
    <citation type="submission" date="2023-01" db="EMBL/GenBank/DDBJ databases">
        <title>Cultivation and genomic characterization of new, ubiquitous marine nitrite-oxidizing bacteria from the Nitrospirales.</title>
        <authorList>
            <person name="Mueller A.J."/>
            <person name="Daebeler A."/>
            <person name="Herbold C.W."/>
            <person name="Kirkegaard R.H."/>
            <person name="Daims H."/>
        </authorList>
    </citation>
    <scope>NUCLEOTIDE SEQUENCE [LARGE SCALE GENOMIC DNA]</scope>
    <source>
        <strain evidence="6 7">DK</strain>
    </source>
</reference>
<dbReference type="EMBL" id="CP116968">
    <property type="protein sequence ID" value="WNM62865.1"/>
    <property type="molecule type" value="Genomic_DNA"/>
</dbReference>
<protein>
    <recommendedName>
        <fullName evidence="4">lipopolysaccharide heptosyltransferase II</fullName>
        <ecNumber evidence="4">2.4.99.24</ecNumber>
    </recommendedName>
</protein>
<evidence type="ECO:0000256" key="4">
    <source>
        <dbReference type="ARBA" id="ARBA00044042"/>
    </source>
</evidence>
<evidence type="ECO:0000256" key="1">
    <source>
        <dbReference type="ARBA" id="ARBA00022676"/>
    </source>
</evidence>
<dbReference type="KEGG" id="nneo:PQG83_03690"/>
<dbReference type="NCBIfam" id="TIGR02195">
    <property type="entry name" value="heptsyl_trn_II"/>
    <property type="match status" value="1"/>
</dbReference>
<dbReference type="InterPro" id="IPR002201">
    <property type="entry name" value="Glyco_trans_9"/>
</dbReference>
<evidence type="ECO:0000256" key="5">
    <source>
        <dbReference type="ARBA" id="ARBA00047503"/>
    </source>
</evidence>
<proteinExistence type="inferred from homology"/>
<keyword evidence="7" id="KW-1185">Reference proteome</keyword>
<dbReference type="GO" id="GO:0005829">
    <property type="term" value="C:cytosol"/>
    <property type="evidence" value="ECO:0007669"/>
    <property type="project" value="TreeGrafter"/>
</dbReference>
<dbReference type="Gene3D" id="3.40.50.2000">
    <property type="entry name" value="Glycogen Phosphorylase B"/>
    <property type="match status" value="2"/>
</dbReference>
<organism evidence="6 7">
    <name type="scientific">Candidatus Nitrospira neomarina</name>
    <dbReference type="NCBI Taxonomy" id="3020899"/>
    <lineage>
        <taxon>Bacteria</taxon>
        <taxon>Pseudomonadati</taxon>
        <taxon>Nitrospirota</taxon>
        <taxon>Nitrospiria</taxon>
        <taxon>Nitrospirales</taxon>
        <taxon>Nitrospiraceae</taxon>
        <taxon>Nitrospira</taxon>
    </lineage>
</organism>
<dbReference type="PANTHER" id="PTHR30160:SF7">
    <property type="entry name" value="ADP-HEPTOSE--LPS HEPTOSYLTRANSFERASE 2"/>
    <property type="match status" value="1"/>
</dbReference>
<dbReference type="SUPFAM" id="SSF53756">
    <property type="entry name" value="UDP-Glycosyltransferase/glycogen phosphorylase"/>
    <property type="match status" value="1"/>
</dbReference>
<dbReference type="PANTHER" id="PTHR30160">
    <property type="entry name" value="TETRAACYLDISACCHARIDE 4'-KINASE-RELATED"/>
    <property type="match status" value="1"/>
</dbReference>
<gene>
    <name evidence="6" type="primary">waaF</name>
    <name evidence="6" type="ORF">PQG83_03690</name>
</gene>
<keyword evidence="1" id="KW-0328">Glycosyltransferase</keyword>
<evidence type="ECO:0000256" key="2">
    <source>
        <dbReference type="ARBA" id="ARBA00022679"/>
    </source>
</evidence>
<dbReference type="RefSeq" id="WP_312746891.1">
    <property type="nucleotide sequence ID" value="NZ_CP116968.1"/>
</dbReference>
<evidence type="ECO:0000313" key="6">
    <source>
        <dbReference type="EMBL" id="WNM62865.1"/>
    </source>
</evidence>
<comment type="catalytic activity">
    <reaction evidence="5">
        <text>an L-alpha-D-Hep-(1-&gt;5)-[alpha-Kdo-(2-&gt;4)]-alpha-Kdo-(2-&gt;6)-lipid A + ADP-L-glycero-beta-D-manno-heptose = an L-alpha-D-Hep-(1-&gt;3)-L-alpha-D-Hep-(1-&gt;5)-[alpha-Kdo-(2-&gt;4)]-alpha-Kdo-(2-&gt;6)-lipid A + ADP + H(+)</text>
        <dbReference type="Rhea" id="RHEA:74071"/>
        <dbReference type="ChEBI" id="CHEBI:15378"/>
        <dbReference type="ChEBI" id="CHEBI:61506"/>
        <dbReference type="ChEBI" id="CHEBI:193068"/>
        <dbReference type="ChEBI" id="CHEBI:193069"/>
        <dbReference type="ChEBI" id="CHEBI:456216"/>
        <dbReference type="EC" id="2.4.99.24"/>
    </reaction>
</comment>
<accession>A0AA96JX53</accession>
<name>A0AA96JX53_9BACT</name>
<dbReference type="Proteomes" id="UP001302494">
    <property type="component" value="Chromosome"/>
</dbReference>
<sequence>MNILVRVPNWIGDAVMCLPALMDLRNHDPHAKITVLARPIIGELLEGHPGVDEVMMYIHQGEHQGLSGLWHLIQLVKRKKFDRAVLFQNAFEAALIVWVAGIPSRIGYATDGRRWLLSEPVPRPDRAPLHHTAYYQELVKTITHSPGKNDGTPQLFLSPEVKQACARQFPELFLPSDGMVIGINPGSVYGSAKRWIPERFAEVGDRLVEQLTKEFPGAPCVRCVLIGGKGEEVLAQDIARRMRNEPVVLSGKTTIQELMGVLTRCSVLITNDTGPMHVAQALGVPVAAIFGSTDPSTTSPHEQFSGVVTGSVRCAPCLLRACPIDHRCMTQVSVEQVVDVALSQIRMSSGYRNEGRIRGHVG</sequence>
<dbReference type="GO" id="GO:0009244">
    <property type="term" value="P:lipopolysaccharide core region biosynthetic process"/>
    <property type="evidence" value="ECO:0007669"/>
    <property type="project" value="TreeGrafter"/>
</dbReference>
<evidence type="ECO:0000313" key="7">
    <source>
        <dbReference type="Proteomes" id="UP001302494"/>
    </source>
</evidence>
<dbReference type="AlphaFoldDB" id="A0AA96JX53"/>
<comment type="similarity">
    <text evidence="3">Belongs to the glycosyltransferase 9 family.</text>
</comment>
<keyword evidence="2" id="KW-0808">Transferase</keyword>
<dbReference type="Pfam" id="PF01075">
    <property type="entry name" value="Glyco_transf_9"/>
    <property type="match status" value="1"/>
</dbReference>
<dbReference type="EC" id="2.4.99.24" evidence="4"/>
<dbReference type="CDD" id="cd03789">
    <property type="entry name" value="GT9_LPS_heptosyltransferase"/>
    <property type="match status" value="1"/>
</dbReference>
<evidence type="ECO:0000256" key="3">
    <source>
        <dbReference type="ARBA" id="ARBA00043995"/>
    </source>
</evidence>